<dbReference type="Proteomes" id="UP000282060">
    <property type="component" value="Unassembled WGS sequence"/>
</dbReference>
<dbReference type="Pfam" id="PF00196">
    <property type="entry name" value="GerE"/>
    <property type="match status" value="1"/>
</dbReference>
<gene>
    <name evidence="5" type="ORF">EKG39_01600</name>
</gene>
<sequence length="265" mass="30944">MMKKMDWNKFALWQQELITIQNIRPIQGEDFSLLSSWIEADVITITLVDTRLSFQHTWSPQLSEQDIAFYGTHKAHDVYLNTYLKQGLIGSSQFMHELLPMQKIQDPIFIDTLQPYFKFNHSLSQIACYPKHLYLIFTAHRFSKPFDRNARILQQQISHSMAPWVLASHYHNLAQQQAYFASQQCLQHFPLSAKFTQPIRLTQAENQVLNLLTEGESGSDIARIRNVSKETIKSQIKSLLHKTGTRHQNELLSRYAHDELFTMSH</sequence>
<dbReference type="PROSITE" id="PS50043">
    <property type="entry name" value="HTH_LUXR_2"/>
    <property type="match status" value="1"/>
</dbReference>
<organism evidence="5 6">
    <name type="scientific">Shewanella atlantica</name>
    <dbReference type="NCBI Taxonomy" id="271099"/>
    <lineage>
        <taxon>Bacteria</taxon>
        <taxon>Pseudomonadati</taxon>
        <taxon>Pseudomonadota</taxon>
        <taxon>Gammaproteobacteria</taxon>
        <taxon>Alteromonadales</taxon>
        <taxon>Shewanellaceae</taxon>
        <taxon>Shewanella</taxon>
    </lineage>
</organism>
<evidence type="ECO:0000256" key="1">
    <source>
        <dbReference type="ARBA" id="ARBA00023015"/>
    </source>
</evidence>
<dbReference type="GO" id="GO:0006355">
    <property type="term" value="P:regulation of DNA-templated transcription"/>
    <property type="evidence" value="ECO:0007669"/>
    <property type="project" value="InterPro"/>
</dbReference>
<keyword evidence="2" id="KW-0238">DNA-binding</keyword>
<evidence type="ECO:0000313" key="5">
    <source>
        <dbReference type="EMBL" id="RTR34396.1"/>
    </source>
</evidence>
<dbReference type="InterPro" id="IPR016032">
    <property type="entry name" value="Sig_transdc_resp-reg_C-effctor"/>
</dbReference>
<feature type="domain" description="HTH luxR-type" evidence="4">
    <location>
        <begin position="194"/>
        <end position="260"/>
    </location>
</feature>
<dbReference type="PRINTS" id="PR00038">
    <property type="entry name" value="HTHLUXR"/>
</dbReference>
<dbReference type="CDD" id="cd06170">
    <property type="entry name" value="LuxR_C_like"/>
    <property type="match status" value="1"/>
</dbReference>
<evidence type="ECO:0000256" key="3">
    <source>
        <dbReference type="ARBA" id="ARBA00023163"/>
    </source>
</evidence>
<evidence type="ECO:0000256" key="2">
    <source>
        <dbReference type="ARBA" id="ARBA00023125"/>
    </source>
</evidence>
<dbReference type="SMART" id="SM00421">
    <property type="entry name" value="HTH_LUXR"/>
    <property type="match status" value="1"/>
</dbReference>
<keyword evidence="6" id="KW-1185">Reference proteome</keyword>
<accession>A0A3S0K2T0</accession>
<protein>
    <submittedName>
        <fullName evidence="5">LuxR family transcriptional regulator</fullName>
    </submittedName>
</protein>
<dbReference type="PANTHER" id="PTHR44688">
    <property type="entry name" value="DNA-BINDING TRANSCRIPTIONAL ACTIVATOR DEVR_DOSR"/>
    <property type="match status" value="1"/>
</dbReference>
<dbReference type="OrthoDB" id="1523999at2"/>
<dbReference type="AlphaFoldDB" id="A0A3S0K2T0"/>
<reference evidence="5 6" key="1">
    <citation type="submission" date="2018-12" db="EMBL/GenBank/DDBJ databases">
        <authorList>
            <person name="Yu L."/>
        </authorList>
    </citation>
    <scope>NUCLEOTIDE SEQUENCE [LARGE SCALE GENOMIC DNA]</scope>
    <source>
        <strain evidence="5 6">HAW-EB5</strain>
    </source>
</reference>
<dbReference type="InterPro" id="IPR036388">
    <property type="entry name" value="WH-like_DNA-bd_sf"/>
</dbReference>
<keyword evidence="3" id="KW-0804">Transcription</keyword>
<comment type="caution">
    <text evidence="5">The sequence shown here is derived from an EMBL/GenBank/DDBJ whole genome shotgun (WGS) entry which is preliminary data.</text>
</comment>
<dbReference type="InterPro" id="IPR000792">
    <property type="entry name" value="Tscrpt_reg_LuxR_C"/>
</dbReference>
<keyword evidence="1" id="KW-0805">Transcription regulation</keyword>
<dbReference type="PANTHER" id="PTHR44688:SF16">
    <property type="entry name" value="DNA-BINDING TRANSCRIPTIONAL ACTIVATOR DEVR_DOSR"/>
    <property type="match status" value="1"/>
</dbReference>
<dbReference type="GO" id="GO:0003677">
    <property type="term" value="F:DNA binding"/>
    <property type="evidence" value="ECO:0007669"/>
    <property type="project" value="UniProtKB-KW"/>
</dbReference>
<evidence type="ECO:0000313" key="6">
    <source>
        <dbReference type="Proteomes" id="UP000282060"/>
    </source>
</evidence>
<dbReference type="EMBL" id="RXNV01000001">
    <property type="protein sequence ID" value="RTR34396.1"/>
    <property type="molecule type" value="Genomic_DNA"/>
</dbReference>
<evidence type="ECO:0000259" key="4">
    <source>
        <dbReference type="PROSITE" id="PS50043"/>
    </source>
</evidence>
<name>A0A3S0K2T0_9GAMM</name>
<proteinExistence type="predicted"/>
<dbReference type="SUPFAM" id="SSF46894">
    <property type="entry name" value="C-terminal effector domain of the bipartite response regulators"/>
    <property type="match status" value="1"/>
</dbReference>
<dbReference type="Gene3D" id="1.10.10.10">
    <property type="entry name" value="Winged helix-like DNA-binding domain superfamily/Winged helix DNA-binding domain"/>
    <property type="match status" value="1"/>
</dbReference>